<accession>A0A1B6M224</accession>
<organism evidence="1">
    <name type="scientific">Graphocephala atropunctata</name>
    <dbReference type="NCBI Taxonomy" id="36148"/>
    <lineage>
        <taxon>Eukaryota</taxon>
        <taxon>Metazoa</taxon>
        <taxon>Ecdysozoa</taxon>
        <taxon>Arthropoda</taxon>
        <taxon>Hexapoda</taxon>
        <taxon>Insecta</taxon>
        <taxon>Pterygota</taxon>
        <taxon>Neoptera</taxon>
        <taxon>Paraneoptera</taxon>
        <taxon>Hemiptera</taxon>
        <taxon>Auchenorrhyncha</taxon>
        <taxon>Membracoidea</taxon>
        <taxon>Cicadellidae</taxon>
        <taxon>Cicadellinae</taxon>
        <taxon>Cicadellini</taxon>
        <taxon>Graphocephala</taxon>
    </lineage>
</organism>
<evidence type="ECO:0008006" key="2">
    <source>
        <dbReference type="Google" id="ProtNLM"/>
    </source>
</evidence>
<gene>
    <name evidence="1" type="ORF">g.3656</name>
</gene>
<sequence>PQLDWLHESLSRLHEHRRPGHGWQTQHYTPTLQNLVVVVVLAVQWLIPDIPAKLREQIRREAYLTNEIIISQEALRARKRSNVSLEGSLDFTLPSHSGKMGNNFSEKKQYLDLEFEQPKSSGTTFTKHEIQDAAMLHRPQSFGEIDEVSV</sequence>
<protein>
    <recommendedName>
        <fullName evidence="2">Anoctamin</fullName>
    </recommendedName>
</protein>
<reference evidence="1" key="1">
    <citation type="submission" date="2015-11" db="EMBL/GenBank/DDBJ databases">
        <title>De novo transcriptome assembly of four potential Pierce s Disease insect vectors from Arizona vineyards.</title>
        <authorList>
            <person name="Tassone E.E."/>
        </authorList>
    </citation>
    <scope>NUCLEOTIDE SEQUENCE</scope>
</reference>
<dbReference type="AlphaFoldDB" id="A0A1B6M224"/>
<name>A0A1B6M224_9HEMI</name>
<proteinExistence type="predicted"/>
<feature type="non-terminal residue" evidence="1">
    <location>
        <position position="1"/>
    </location>
</feature>
<dbReference type="EMBL" id="GEBQ01010037">
    <property type="protein sequence ID" value="JAT29940.1"/>
    <property type="molecule type" value="Transcribed_RNA"/>
</dbReference>
<evidence type="ECO:0000313" key="1">
    <source>
        <dbReference type="EMBL" id="JAT29940.1"/>
    </source>
</evidence>